<keyword evidence="7 12" id="KW-1133">Transmembrane helix</keyword>
<dbReference type="FunFam" id="1.10.287.950:FF:000001">
    <property type="entry name" value="Methyl-accepting chemotaxis sensory transducer"/>
    <property type="match status" value="1"/>
</dbReference>
<comment type="subcellular location">
    <subcellularLocation>
        <location evidence="1">Cell inner membrane</location>
        <topology evidence="1">Multi-pass membrane protein</topology>
    </subcellularLocation>
</comment>
<evidence type="ECO:0000256" key="6">
    <source>
        <dbReference type="ARBA" id="ARBA00022692"/>
    </source>
</evidence>
<dbReference type="SUPFAM" id="SSF58104">
    <property type="entry name" value="Methyl-accepting chemotaxis protein (MCP) signaling domain"/>
    <property type="match status" value="1"/>
</dbReference>
<dbReference type="Pfam" id="PF02203">
    <property type="entry name" value="TarH"/>
    <property type="match status" value="1"/>
</dbReference>
<evidence type="ECO:0000259" key="13">
    <source>
        <dbReference type="PROSITE" id="PS50111"/>
    </source>
</evidence>
<dbReference type="InterPro" id="IPR035440">
    <property type="entry name" value="4HB_MCP_dom_sf"/>
</dbReference>
<evidence type="ECO:0000256" key="1">
    <source>
        <dbReference type="ARBA" id="ARBA00004429"/>
    </source>
</evidence>
<evidence type="ECO:0000256" key="10">
    <source>
        <dbReference type="ARBA" id="ARBA00029447"/>
    </source>
</evidence>
<feature type="domain" description="Methyl-accepting transducer" evidence="13">
    <location>
        <begin position="270"/>
        <end position="499"/>
    </location>
</feature>
<organism evidence="15 16">
    <name type="scientific">Paraburkholderia tropica</name>
    <dbReference type="NCBI Taxonomy" id="92647"/>
    <lineage>
        <taxon>Bacteria</taxon>
        <taxon>Pseudomonadati</taxon>
        <taxon>Pseudomonadota</taxon>
        <taxon>Betaproteobacteria</taxon>
        <taxon>Burkholderiales</taxon>
        <taxon>Burkholderiaceae</taxon>
        <taxon>Paraburkholderia</taxon>
    </lineage>
</organism>
<evidence type="ECO:0000313" key="15">
    <source>
        <dbReference type="EMBL" id="SEJ69203.1"/>
    </source>
</evidence>
<evidence type="ECO:0000256" key="12">
    <source>
        <dbReference type="SAM" id="Phobius"/>
    </source>
</evidence>
<evidence type="ECO:0000256" key="11">
    <source>
        <dbReference type="PROSITE-ProRule" id="PRU00284"/>
    </source>
</evidence>
<reference evidence="15 16" key="1">
    <citation type="submission" date="2016-10" db="EMBL/GenBank/DDBJ databases">
        <authorList>
            <person name="Varghese N."/>
            <person name="Submissions S."/>
        </authorList>
    </citation>
    <scope>NUCLEOTIDE SEQUENCE [LARGE SCALE GENOMIC DNA]</scope>
    <source>
        <strain evidence="15 16">LMG 22274</strain>
    </source>
</reference>
<dbReference type="GO" id="GO:0006935">
    <property type="term" value="P:chemotaxis"/>
    <property type="evidence" value="ECO:0007669"/>
    <property type="project" value="UniProtKB-KW"/>
</dbReference>
<accession>A0AAQ1GFW7</accession>
<dbReference type="PANTHER" id="PTHR43531:SF14">
    <property type="entry name" value="METHYL-ACCEPTING CHEMOTAXIS PROTEIN I-RELATED"/>
    <property type="match status" value="1"/>
</dbReference>
<dbReference type="CDD" id="cd06225">
    <property type="entry name" value="HAMP"/>
    <property type="match status" value="1"/>
</dbReference>
<sequence length="516" mass="54764">MFKKITIRARLALAMGFLGCLLVIGGSMGVAGVSSSNHDLQTLYSNQLGSAVALSQTSVALARSRLWLFRIGLAPDAPDIARSEQNSRDQLDHAKQSWEAYRKLPSYNDEEARKADEIDAKLKQLLQDGYEPIYRAIETKDGNQIRSAVQNTSSALYGDVTGSIDALQKMQAGFAVAKYDRAQERFHWFVTVAVLGVLFALCAAAFAWIALQRAIGRPLAQALAHFKAIANGDLTARIEVQSLDEMGQLLEGVKAMQTNLVDMIGRVRDGASAINTAAREIASGNSDLSQRTEAQAASLEETASSMEELTATVRQNAENARQATSLAGAASDTAQRGGVVVGEVVETMQGIADSSRRMNEIISAIESIAFQTNILALNAAVEAARAGDQGRGFAVVASEVRTLAQRVATAAGEIRGLIGQATSRVDAGSRLVEEAGTTIADIIRDVSRVNEILGEIASASEEQSTGIGQVNVAVSQMDHATQQNAALVEQASAAAQAMAQQASGLDEVVGVFRVRN</sequence>
<dbReference type="InterPro" id="IPR003122">
    <property type="entry name" value="Tar_rcpt_lig-bd"/>
</dbReference>
<dbReference type="Gene3D" id="1.10.287.950">
    <property type="entry name" value="Methyl-accepting chemotaxis protein"/>
    <property type="match status" value="1"/>
</dbReference>
<dbReference type="EMBL" id="FNZM01000007">
    <property type="protein sequence ID" value="SEJ69203.1"/>
    <property type="molecule type" value="Genomic_DNA"/>
</dbReference>
<dbReference type="CDD" id="cd11386">
    <property type="entry name" value="MCP_signal"/>
    <property type="match status" value="1"/>
</dbReference>
<dbReference type="AlphaFoldDB" id="A0AAQ1GFW7"/>
<keyword evidence="3" id="KW-0488">Methylation</keyword>
<dbReference type="PROSITE" id="PS50111">
    <property type="entry name" value="CHEMOTAXIS_TRANSDUC_2"/>
    <property type="match status" value="1"/>
</dbReference>
<dbReference type="SMART" id="SM00283">
    <property type="entry name" value="MA"/>
    <property type="match status" value="1"/>
</dbReference>
<protein>
    <submittedName>
        <fullName evidence="15">Methyl-accepting chemotaxis sensory transducer with TarH sensor</fullName>
    </submittedName>
</protein>
<dbReference type="InterPro" id="IPR004089">
    <property type="entry name" value="MCPsignal_dom"/>
</dbReference>
<comment type="caution">
    <text evidence="15">The sequence shown here is derived from an EMBL/GenBank/DDBJ whole genome shotgun (WGS) entry which is preliminary data.</text>
</comment>
<dbReference type="PRINTS" id="PR00260">
    <property type="entry name" value="CHEMTRNSDUCR"/>
</dbReference>
<evidence type="ECO:0000313" key="16">
    <source>
        <dbReference type="Proteomes" id="UP000183529"/>
    </source>
</evidence>
<dbReference type="InterPro" id="IPR051310">
    <property type="entry name" value="MCP_chemotaxis"/>
</dbReference>
<dbReference type="Pfam" id="PF00015">
    <property type="entry name" value="MCPsignal"/>
    <property type="match status" value="1"/>
</dbReference>
<dbReference type="GO" id="GO:0005886">
    <property type="term" value="C:plasma membrane"/>
    <property type="evidence" value="ECO:0007669"/>
    <property type="project" value="UniProtKB-SubCell"/>
</dbReference>
<dbReference type="InterPro" id="IPR003660">
    <property type="entry name" value="HAMP_dom"/>
</dbReference>
<keyword evidence="9 11" id="KW-0807">Transducer</keyword>
<dbReference type="PANTHER" id="PTHR43531">
    <property type="entry name" value="PROTEIN ICFG"/>
    <property type="match status" value="1"/>
</dbReference>
<evidence type="ECO:0000256" key="9">
    <source>
        <dbReference type="ARBA" id="ARBA00023224"/>
    </source>
</evidence>
<keyword evidence="8 12" id="KW-0472">Membrane</keyword>
<gene>
    <name evidence="15" type="ORF">SAMN05216550_107207</name>
</gene>
<dbReference type="GO" id="GO:0004888">
    <property type="term" value="F:transmembrane signaling receptor activity"/>
    <property type="evidence" value="ECO:0007669"/>
    <property type="project" value="InterPro"/>
</dbReference>
<name>A0AAQ1GFW7_9BURK</name>
<evidence type="ECO:0000256" key="3">
    <source>
        <dbReference type="ARBA" id="ARBA00022481"/>
    </source>
</evidence>
<evidence type="ECO:0000256" key="2">
    <source>
        <dbReference type="ARBA" id="ARBA00022475"/>
    </source>
</evidence>
<evidence type="ECO:0000256" key="8">
    <source>
        <dbReference type="ARBA" id="ARBA00023136"/>
    </source>
</evidence>
<feature type="transmembrane region" description="Helical" evidence="12">
    <location>
        <begin position="186"/>
        <end position="211"/>
    </location>
</feature>
<dbReference type="Proteomes" id="UP000183529">
    <property type="component" value="Unassembled WGS sequence"/>
</dbReference>
<evidence type="ECO:0000256" key="4">
    <source>
        <dbReference type="ARBA" id="ARBA00022500"/>
    </source>
</evidence>
<dbReference type="GO" id="GO:0007165">
    <property type="term" value="P:signal transduction"/>
    <property type="evidence" value="ECO:0007669"/>
    <property type="project" value="UniProtKB-KW"/>
</dbReference>
<keyword evidence="5" id="KW-0997">Cell inner membrane</keyword>
<keyword evidence="2" id="KW-1003">Cell membrane</keyword>
<evidence type="ECO:0000256" key="7">
    <source>
        <dbReference type="ARBA" id="ARBA00022989"/>
    </source>
</evidence>
<feature type="domain" description="HAMP" evidence="14">
    <location>
        <begin position="213"/>
        <end position="265"/>
    </location>
</feature>
<keyword evidence="6 12" id="KW-0812">Transmembrane</keyword>
<dbReference type="Gene3D" id="1.20.120.30">
    <property type="entry name" value="Aspartate receptor, ligand-binding domain"/>
    <property type="match status" value="1"/>
</dbReference>
<dbReference type="SUPFAM" id="SSF47170">
    <property type="entry name" value="Aspartate receptor, ligand-binding domain"/>
    <property type="match status" value="1"/>
</dbReference>
<dbReference type="Pfam" id="PF00672">
    <property type="entry name" value="HAMP"/>
    <property type="match status" value="1"/>
</dbReference>
<evidence type="ECO:0000256" key="5">
    <source>
        <dbReference type="ARBA" id="ARBA00022519"/>
    </source>
</evidence>
<dbReference type="PROSITE" id="PS50885">
    <property type="entry name" value="HAMP"/>
    <property type="match status" value="1"/>
</dbReference>
<comment type="similarity">
    <text evidence="10">Belongs to the methyl-accepting chemotaxis (MCP) protein family.</text>
</comment>
<dbReference type="SMART" id="SM00304">
    <property type="entry name" value="HAMP"/>
    <property type="match status" value="1"/>
</dbReference>
<evidence type="ECO:0000259" key="14">
    <source>
        <dbReference type="PROSITE" id="PS50885"/>
    </source>
</evidence>
<keyword evidence="4" id="KW-0145">Chemotaxis</keyword>
<dbReference type="InterPro" id="IPR004090">
    <property type="entry name" value="Chemotax_Me-accpt_rcpt"/>
</dbReference>
<proteinExistence type="inferred from homology"/>